<dbReference type="AlphaFoldDB" id="A0A0N0DY28"/>
<accession>A0A0N0DY28</accession>
<evidence type="ECO:0000313" key="2">
    <source>
        <dbReference type="EMBL" id="KPA83502.1"/>
    </source>
</evidence>
<dbReference type="GO" id="GO:0005739">
    <property type="term" value="C:mitochondrion"/>
    <property type="evidence" value="ECO:0007669"/>
    <property type="project" value="TreeGrafter"/>
</dbReference>
<dbReference type="PANTHER" id="PTHR46203">
    <property type="entry name" value="PROBABLE PEPTIDE CHAIN RELEASE FACTOR C12ORF65"/>
    <property type="match status" value="1"/>
</dbReference>
<evidence type="ECO:0000256" key="1">
    <source>
        <dbReference type="SAM" id="MobiDB-lite"/>
    </source>
</evidence>
<comment type="caution">
    <text evidence="2">The sequence shown here is derived from an EMBL/GenBank/DDBJ whole genome shotgun (WGS) entry which is preliminary data.</text>
</comment>
<proteinExistence type="predicted"/>
<gene>
    <name evidence="2" type="ORF">ABB37_03111</name>
</gene>
<feature type="compositionally biased region" description="Polar residues" evidence="1">
    <location>
        <begin position="459"/>
        <end position="473"/>
    </location>
</feature>
<dbReference type="PANTHER" id="PTHR46203:SF1">
    <property type="entry name" value="MITOCHONDRIAL TRANSLATION RELEASE FACTOR IN RESCUE"/>
    <property type="match status" value="1"/>
</dbReference>
<protein>
    <recommendedName>
        <fullName evidence="4">Prokaryotic-type class I peptide chain release factors domain-containing protein</fullName>
    </recommendedName>
</protein>
<dbReference type="InterPro" id="IPR045853">
    <property type="entry name" value="Pep_chain_release_fac_I_sf"/>
</dbReference>
<dbReference type="Proteomes" id="UP000037923">
    <property type="component" value="Unassembled WGS sequence"/>
</dbReference>
<keyword evidence="3" id="KW-1185">Reference proteome</keyword>
<name>A0A0N0DY28_LEPPY</name>
<dbReference type="EMBL" id="LGTL01000004">
    <property type="protein sequence ID" value="KPA83501.1"/>
    <property type="molecule type" value="Genomic_DNA"/>
</dbReference>
<feature type="region of interest" description="Disordered" evidence="1">
    <location>
        <begin position="448"/>
        <end position="473"/>
    </location>
</feature>
<sequence>MLGRLVRSCGAVAHAPAASCPLWTSMRLSQSHSSVVKRPSRRRYAAANTRGRVGQAKDLLTLMKAKPADEAKAFYDGLLPRDKLDVVRLLHEKRRKRKNDHSASALPKFYSVVFEKNYFFREEDVIEESTLGRGPGGQATNRRMQTAIVRHVPSHIIVKFSRFPSLWLNRRAARELLNLRLEEHLLGPASRLGKARVARERRQRRRQRTVEYLTQKGSRLQAKEAHDCRWAAFLEGTVPLPASATQQMGLAATGDPVTVALLFGAECRSWWPKVAAAVHAAVAAAAATRESSKRNFVKVPLLLRHLFPATYAGASKAEHEQFEKCKASETARANVARAFVCFCELFGLRLRWDPERLSNASHQRCSLQRDGLNWVEYRPRICRDGHLTLVARTCWPHVYVSLRELNMQAEARAIVVFLKREAKSSGHGESAAWAQEALACLKQAVRETRSSDSQDTHTEGITTDNPATHASAV</sequence>
<dbReference type="Gene3D" id="3.30.160.20">
    <property type="match status" value="1"/>
</dbReference>
<dbReference type="VEuPathDB" id="TriTrypDB:LpyrH10_04_6610"/>
<feature type="compositionally biased region" description="Basic and acidic residues" evidence="1">
    <location>
        <begin position="448"/>
        <end position="458"/>
    </location>
</feature>
<dbReference type="RefSeq" id="XP_015661941.1">
    <property type="nucleotide sequence ID" value="XM_015800339.1"/>
</dbReference>
<dbReference type="RefSeq" id="XP_015661940.1">
    <property type="nucleotide sequence ID" value="XM_015800338.1"/>
</dbReference>
<dbReference type="SUPFAM" id="SSF75620">
    <property type="entry name" value="Release factor"/>
    <property type="match status" value="1"/>
</dbReference>
<evidence type="ECO:0000313" key="3">
    <source>
        <dbReference type="Proteomes" id="UP000037923"/>
    </source>
</evidence>
<dbReference type="InterPro" id="IPR052405">
    <property type="entry name" value="Mito_Transl_Release_Factor"/>
</dbReference>
<dbReference type="OMA" id="RCHWLAF"/>
<dbReference type="GeneID" id="26903402"/>
<dbReference type="EMBL" id="LGTL01000004">
    <property type="protein sequence ID" value="KPA83502.1"/>
    <property type="molecule type" value="Genomic_DNA"/>
</dbReference>
<reference evidence="2 3" key="1">
    <citation type="submission" date="2015-07" db="EMBL/GenBank/DDBJ databases">
        <title>High-quality genome of monoxenous trypanosomatid Leptomonas pyrrhocoris.</title>
        <authorList>
            <person name="Flegontov P."/>
            <person name="Butenko A."/>
            <person name="Firsov S."/>
            <person name="Vlcek C."/>
            <person name="Logacheva M.D."/>
            <person name="Field M."/>
            <person name="Filatov D."/>
            <person name="Flegontova O."/>
            <person name="Gerasimov E."/>
            <person name="Jackson A.P."/>
            <person name="Kelly S."/>
            <person name="Opperdoes F."/>
            <person name="O'Reilly A."/>
            <person name="Votypka J."/>
            <person name="Yurchenko V."/>
            <person name="Lukes J."/>
        </authorList>
    </citation>
    <scope>NUCLEOTIDE SEQUENCE [LARGE SCALE GENOMIC DNA]</scope>
    <source>
        <strain evidence="2">H10</strain>
    </source>
</reference>
<organism evidence="2 3">
    <name type="scientific">Leptomonas pyrrhocoris</name>
    <name type="common">Firebug parasite</name>
    <dbReference type="NCBI Taxonomy" id="157538"/>
    <lineage>
        <taxon>Eukaryota</taxon>
        <taxon>Discoba</taxon>
        <taxon>Euglenozoa</taxon>
        <taxon>Kinetoplastea</taxon>
        <taxon>Metakinetoplastina</taxon>
        <taxon>Trypanosomatida</taxon>
        <taxon>Trypanosomatidae</taxon>
        <taxon>Leishmaniinae</taxon>
        <taxon>Leptomonas</taxon>
    </lineage>
</organism>
<dbReference type="OrthoDB" id="277888at2759"/>
<evidence type="ECO:0008006" key="4">
    <source>
        <dbReference type="Google" id="ProtNLM"/>
    </source>
</evidence>